<dbReference type="AlphaFoldDB" id="A0A6A6QKQ2"/>
<keyword evidence="2" id="KW-1185">Reference proteome</keyword>
<protein>
    <submittedName>
        <fullName evidence="1">Uncharacterized protein</fullName>
    </submittedName>
</protein>
<dbReference type="EMBL" id="MU004193">
    <property type="protein sequence ID" value="KAF2492624.1"/>
    <property type="molecule type" value="Genomic_DNA"/>
</dbReference>
<sequence length="284" mass="32673">MASHEPPNQPSSSIMDFVWTGASSELDIAKHPKTTAAVCRVNQQIRLEAMPYFLSAHAFTIDKRGDAEGLEKSLERWGGLKLVKHLRIDGWWIGIKPGQRIVNYSGDSPFFSIPLARLDVSLDLEFMEKCLNLVTVRLKMAPHREPSVNPGGKVRYLQCTQLRSEGAAEVHRRQLSLAQFLEWYHMEALSHNEKLREVNLVSTSSCRYCYRDLRSDVCRGVLDELRAWVKKGFEERGRKVETDVLAYTWRNNWRSDGRWVMITQREPQLGINQFNSTLRLISGQ</sequence>
<evidence type="ECO:0000313" key="2">
    <source>
        <dbReference type="Proteomes" id="UP000799750"/>
    </source>
</evidence>
<name>A0A6A6QKQ2_9PEZI</name>
<accession>A0A6A6QKQ2</accession>
<proteinExistence type="predicted"/>
<dbReference type="Proteomes" id="UP000799750">
    <property type="component" value="Unassembled WGS sequence"/>
</dbReference>
<reference evidence="1" key="1">
    <citation type="journal article" date="2020" name="Stud. Mycol.">
        <title>101 Dothideomycetes genomes: a test case for predicting lifestyles and emergence of pathogens.</title>
        <authorList>
            <person name="Haridas S."/>
            <person name="Albert R."/>
            <person name="Binder M."/>
            <person name="Bloem J."/>
            <person name="Labutti K."/>
            <person name="Salamov A."/>
            <person name="Andreopoulos B."/>
            <person name="Baker S."/>
            <person name="Barry K."/>
            <person name="Bills G."/>
            <person name="Bluhm B."/>
            <person name="Cannon C."/>
            <person name="Castanera R."/>
            <person name="Culley D."/>
            <person name="Daum C."/>
            <person name="Ezra D."/>
            <person name="Gonzalez J."/>
            <person name="Henrissat B."/>
            <person name="Kuo A."/>
            <person name="Liang C."/>
            <person name="Lipzen A."/>
            <person name="Lutzoni F."/>
            <person name="Magnuson J."/>
            <person name="Mondo S."/>
            <person name="Nolan M."/>
            <person name="Ohm R."/>
            <person name="Pangilinan J."/>
            <person name="Park H.-J."/>
            <person name="Ramirez L."/>
            <person name="Alfaro M."/>
            <person name="Sun H."/>
            <person name="Tritt A."/>
            <person name="Yoshinaga Y."/>
            <person name="Zwiers L.-H."/>
            <person name="Turgeon B."/>
            <person name="Goodwin S."/>
            <person name="Spatafora J."/>
            <person name="Crous P."/>
            <person name="Grigoriev I."/>
        </authorList>
    </citation>
    <scope>NUCLEOTIDE SEQUENCE</scope>
    <source>
        <strain evidence="1">CBS 269.34</strain>
    </source>
</reference>
<organism evidence="1 2">
    <name type="scientific">Lophium mytilinum</name>
    <dbReference type="NCBI Taxonomy" id="390894"/>
    <lineage>
        <taxon>Eukaryota</taxon>
        <taxon>Fungi</taxon>
        <taxon>Dikarya</taxon>
        <taxon>Ascomycota</taxon>
        <taxon>Pezizomycotina</taxon>
        <taxon>Dothideomycetes</taxon>
        <taxon>Pleosporomycetidae</taxon>
        <taxon>Mytilinidiales</taxon>
        <taxon>Mytilinidiaceae</taxon>
        <taxon>Lophium</taxon>
    </lineage>
</organism>
<gene>
    <name evidence="1" type="ORF">BU16DRAFT_592334</name>
</gene>
<evidence type="ECO:0000313" key="1">
    <source>
        <dbReference type="EMBL" id="KAF2492624.1"/>
    </source>
</evidence>